<accession>A0A8S4AYX6</accession>
<organism evidence="2 3">
    <name type="scientific">Menidia menidia</name>
    <name type="common">Atlantic silverside</name>
    <dbReference type="NCBI Taxonomy" id="238744"/>
    <lineage>
        <taxon>Eukaryota</taxon>
        <taxon>Metazoa</taxon>
        <taxon>Chordata</taxon>
        <taxon>Craniata</taxon>
        <taxon>Vertebrata</taxon>
        <taxon>Euteleostomi</taxon>
        <taxon>Actinopterygii</taxon>
        <taxon>Neopterygii</taxon>
        <taxon>Teleostei</taxon>
        <taxon>Neoteleostei</taxon>
        <taxon>Acanthomorphata</taxon>
        <taxon>Ovalentaria</taxon>
        <taxon>Atherinomorphae</taxon>
        <taxon>Atheriniformes</taxon>
        <taxon>Atherinopsidae</taxon>
        <taxon>Menidiinae</taxon>
        <taxon>Menidia</taxon>
    </lineage>
</organism>
<evidence type="ECO:0000313" key="3">
    <source>
        <dbReference type="Proteomes" id="UP000677803"/>
    </source>
</evidence>
<dbReference type="EMBL" id="CAJRST010011112">
    <property type="protein sequence ID" value="CAG5924566.1"/>
    <property type="molecule type" value="Genomic_DNA"/>
</dbReference>
<proteinExistence type="predicted"/>
<dbReference type="AlphaFoldDB" id="A0A8S4AYX6"/>
<gene>
    <name evidence="2" type="ORF">MMEN_LOCUS10826</name>
</gene>
<reference evidence="2" key="1">
    <citation type="submission" date="2021-05" db="EMBL/GenBank/DDBJ databases">
        <authorList>
            <person name="Tigano A."/>
        </authorList>
    </citation>
    <scope>NUCLEOTIDE SEQUENCE</scope>
</reference>
<dbReference type="Proteomes" id="UP000677803">
    <property type="component" value="Unassembled WGS sequence"/>
</dbReference>
<sequence length="49" mass="4708">MTSPPSTLCPCTVTPGCATAASFTCEPGCAGSPPASPLTSRSTAAPRPA</sequence>
<evidence type="ECO:0000256" key="1">
    <source>
        <dbReference type="SAM" id="MobiDB-lite"/>
    </source>
</evidence>
<keyword evidence="3" id="KW-1185">Reference proteome</keyword>
<feature type="region of interest" description="Disordered" evidence="1">
    <location>
        <begin position="29"/>
        <end position="49"/>
    </location>
</feature>
<comment type="caution">
    <text evidence="2">The sequence shown here is derived from an EMBL/GenBank/DDBJ whole genome shotgun (WGS) entry which is preliminary data.</text>
</comment>
<evidence type="ECO:0000313" key="2">
    <source>
        <dbReference type="EMBL" id="CAG5924566.1"/>
    </source>
</evidence>
<name>A0A8S4AYX6_9TELE</name>
<protein>
    <submittedName>
        <fullName evidence="2">(Atlantic silverside) hypothetical protein</fullName>
    </submittedName>
</protein>